<feature type="compositionally biased region" description="Basic and acidic residues" evidence="2">
    <location>
        <begin position="341"/>
        <end position="352"/>
    </location>
</feature>
<comment type="caution">
    <text evidence="3">The sequence shown here is derived from an EMBL/GenBank/DDBJ whole genome shotgun (WGS) entry which is preliminary data.</text>
</comment>
<protein>
    <submittedName>
        <fullName evidence="3">Uncharacterized protein</fullName>
    </submittedName>
</protein>
<evidence type="ECO:0000256" key="1">
    <source>
        <dbReference type="SAM" id="Coils"/>
    </source>
</evidence>
<proteinExistence type="predicted"/>
<reference evidence="3 4" key="1">
    <citation type="submission" date="2019-06" db="EMBL/GenBank/DDBJ databases">
        <title>Draft genomes of female and male turbot (Scophthalmus maximus).</title>
        <authorList>
            <person name="Xu H."/>
            <person name="Xu X.-W."/>
            <person name="Shao C."/>
            <person name="Chen S."/>
        </authorList>
    </citation>
    <scope>NUCLEOTIDE SEQUENCE [LARGE SCALE GENOMIC DNA]</scope>
    <source>
        <strain evidence="3">Ysfricsl-2016a</strain>
        <tissue evidence="3">Blood</tissue>
    </source>
</reference>
<organism evidence="3 4">
    <name type="scientific">Scophthalmus maximus</name>
    <name type="common">Turbot</name>
    <name type="synonym">Psetta maxima</name>
    <dbReference type="NCBI Taxonomy" id="52904"/>
    <lineage>
        <taxon>Eukaryota</taxon>
        <taxon>Metazoa</taxon>
        <taxon>Chordata</taxon>
        <taxon>Craniata</taxon>
        <taxon>Vertebrata</taxon>
        <taxon>Euteleostomi</taxon>
        <taxon>Actinopterygii</taxon>
        <taxon>Neopterygii</taxon>
        <taxon>Teleostei</taxon>
        <taxon>Neoteleostei</taxon>
        <taxon>Acanthomorphata</taxon>
        <taxon>Carangaria</taxon>
        <taxon>Pleuronectiformes</taxon>
        <taxon>Pleuronectoidei</taxon>
        <taxon>Scophthalmidae</taxon>
        <taxon>Scophthalmus</taxon>
    </lineage>
</organism>
<sequence length="421" mass="47246">MRQQQQQQQQQVCILFHVDLLKNQTILLFRAQDHYKQPAVGGCRHEQWQLQPQASGCCGCHREKPHHQAAAAACYPSLGVDSALQLITGCRCVGNEQPFSQRTPRRCLLHKQRLRINRRGEMHSVTMDSSGSPKKRTFSRGLSEDESLRSIITEMELQASYDEVVQELRGLEVERETLLFQVDVLQDTLEGVEELLAEAQREAGQASLELVQEREAKRKLESMVSSLMQEVERLKEERMNAPVHTHGSEDEATRQGRQMANDATERIQAVCREQSDASLCEPDGSESRGGASEEERQAEGAEEEESVITKLRRMVNKPLSQIPSLALENLLSEDGVHWRPFENVTDDGRDPSPDTNDSDNLSAYEDASAETPEQNRLFPGEGDTVDLPDDSENKEISPANNCQVNESETQDPKSPDACIVS</sequence>
<dbReference type="EMBL" id="VEVO01000011">
    <property type="protein sequence ID" value="KAF0035067.1"/>
    <property type="molecule type" value="Genomic_DNA"/>
</dbReference>
<dbReference type="AlphaFoldDB" id="A0A6A4SP87"/>
<feature type="region of interest" description="Disordered" evidence="2">
    <location>
        <begin position="273"/>
        <end position="306"/>
    </location>
</feature>
<feature type="region of interest" description="Disordered" evidence="2">
    <location>
        <begin position="341"/>
        <end position="421"/>
    </location>
</feature>
<feature type="coiled-coil region" evidence="1">
    <location>
        <begin position="154"/>
        <end position="237"/>
    </location>
</feature>
<keyword evidence="1" id="KW-0175">Coiled coil</keyword>
<feature type="compositionally biased region" description="Polar residues" evidence="2">
    <location>
        <begin position="398"/>
        <end position="407"/>
    </location>
</feature>
<name>A0A6A4SP87_SCOMX</name>
<feature type="region of interest" description="Disordered" evidence="2">
    <location>
        <begin position="123"/>
        <end position="143"/>
    </location>
</feature>
<gene>
    <name evidence="3" type="ORF">F2P81_012825</name>
</gene>
<feature type="compositionally biased region" description="Acidic residues" evidence="2">
    <location>
        <begin position="383"/>
        <end position="392"/>
    </location>
</feature>
<evidence type="ECO:0000256" key="2">
    <source>
        <dbReference type="SAM" id="MobiDB-lite"/>
    </source>
</evidence>
<evidence type="ECO:0000313" key="4">
    <source>
        <dbReference type="Proteomes" id="UP000438429"/>
    </source>
</evidence>
<feature type="region of interest" description="Disordered" evidence="2">
    <location>
        <begin position="240"/>
        <end position="261"/>
    </location>
</feature>
<evidence type="ECO:0000313" key="3">
    <source>
        <dbReference type="EMBL" id="KAF0035067.1"/>
    </source>
</evidence>
<accession>A0A6A4SP87</accession>
<dbReference type="Proteomes" id="UP000438429">
    <property type="component" value="Unassembled WGS sequence"/>
</dbReference>
<dbReference type="Gene3D" id="1.20.5.4090">
    <property type="match status" value="1"/>
</dbReference>